<proteinExistence type="predicted"/>
<evidence type="ECO:0000313" key="1">
    <source>
        <dbReference type="EMBL" id="CRZ02838.1"/>
    </source>
</evidence>
<sequence>MSSSPLSWIYRSSTVIHRPILYSHRMMIGALPWSLRHEYHDWWRSDPYPFDEQQSIRITTSNLHRSSSLLLYITYSSNDCIGHHPDILYQLSPSSLSLWVSTLDLNGCIPTRRIRQAQKKAGLLPSSLSGYETGDSNLSDRRRYCRLSCVYGECVEYHEIRSCHNLVDGETNLYLIWTCPQPNHASNDDWTDIVSIQFPSLDTNLIYRNGKLYCGHHKTLSLSPMLYREQYGPHLLLTDFTHFAAFIR</sequence>
<dbReference type="EMBL" id="HACM01002396">
    <property type="protein sequence ID" value="CRZ02838.1"/>
    <property type="molecule type" value="Transcribed_RNA"/>
</dbReference>
<organism evidence="1">
    <name type="scientific">Spongospora subterranea</name>
    <dbReference type="NCBI Taxonomy" id="70186"/>
    <lineage>
        <taxon>Eukaryota</taxon>
        <taxon>Sar</taxon>
        <taxon>Rhizaria</taxon>
        <taxon>Endomyxa</taxon>
        <taxon>Phytomyxea</taxon>
        <taxon>Plasmodiophorida</taxon>
        <taxon>Plasmodiophoridae</taxon>
        <taxon>Spongospora</taxon>
    </lineage>
</organism>
<dbReference type="AlphaFoldDB" id="A0A0H5QLG5"/>
<accession>A0A0H5QLG5</accession>
<dbReference type="EMBL" id="HACM01002397">
    <property type="protein sequence ID" value="CRZ02839.1"/>
    <property type="molecule type" value="Transcribed_RNA"/>
</dbReference>
<protein>
    <submittedName>
        <fullName evidence="1">Uncharacterized protein</fullName>
    </submittedName>
</protein>
<name>A0A0H5QLG5_9EUKA</name>
<reference evidence="1" key="1">
    <citation type="submission" date="2015-04" db="EMBL/GenBank/DDBJ databases">
        <title>The genome sequence of the plant pathogenic Rhizarian Plasmodiophora brassicae reveals insights in its biotrophic life cycle and the origin of chitin synthesis.</title>
        <authorList>
            <person name="Schwelm A."/>
            <person name="Fogelqvist J."/>
            <person name="Knaust A."/>
            <person name="Julke S."/>
            <person name="Lilja T."/>
            <person name="Dhandapani V."/>
            <person name="Bonilla-Rosso G."/>
            <person name="Karlsson M."/>
            <person name="Shevchenko A."/>
            <person name="Choi S.R."/>
            <person name="Kim H.G."/>
            <person name="Park J.Y."/>
            <person name="Lim Y.P."/>
            <person name="Ludwig-Muller J."/>
            <person name="Dixelius C."/>
        </authorList>
    </citation>
    <scope>NUCLEOTIDE SEQUENCE</scope>
    <source>
        <tissue evidence="1">Potato root galls</tissue>
    </source>
</reference>